<proteinExistence type="predicted"/>
<dbReference type="CTD" id="9945041"/>
<organism evidence="1">
    <name type="scientific">Loa loa</name>
    <name type="common">Eye worm</name>
    <name type="synonym">Filaria loa</name>
    <dbReference type="NCBI Taxonomy" id="7209"/>
    <lineage>
        <taxon>Eukaryota</taxon>
        <taxon>Metazoa</taxon>
        <taxon>Ecdysozoa</taxon>
        <taxon>Nematoda</taxon>
        <taxon>Chromadorea</taxon>
        <taxon>Rhabditida</taxon>
        <taxon>Spirurina</taxon>
        <taxon>Spiruromorpha</taxon>
        <taxon>Filarioidea</taxon>
        <taxon>Onchocercidae</taxon>
        <taxon>Loa</taxon>
    </lineage>
</organism>
<gene>
    <name evidence="1" type="ORF">LOAG_07619</name>
</gene>
<name>A0A1S0TX47_LOALO</name>
<dbReference type="KEGG" id="loa:LOAG_07619"/>
<protein>
    <submittedName>
        <fullName evidence="1">Uncharacterized protein</fullName>
    </submittedName>
</protein>
<reference evidence="1" key="1">
    <citation type="submission" date="2012-04" db="EMBL/GenBank/DDBJ databases">
        <title>The Genome Sequence of Loa loa.</title>
        <authorList>
            <consortium name="The Broad Institute Genome Sequencing Platform"/>
            <consortium name="Broad Institute Genome Sequencing Center for Infectious Disease"/>
            <person name="Nutman T.B."/>
            <person name="Fink D.L."/>
            <person name="Russ C."/>
            <person name="Young S."/>
            <person name="Zeng Q."/>
            <person name="Gargeya S."/>
            <person name="Alvarado L."/>
            <person name="Berlin A."/>
            <person name="Chapman S.B."/>
            <person name="Chen Z."/>
            <person name="Freedman E."/>
            <person name="Gellesch M."/>
            <person name="Goldberg J."/>
            <person name="Griggs A."/>
            <person name="Gujja S."/>
            <person name="Heilman E.R."/>
            <person name="Heiman D."/>
            <person name="Howarth C."/>
            <person name="Mehta T."/>
            <person name="Neiman D."/>
            <person name="Pearson M."/>
            <person name="Roberts A."/>
            <person name="Saif S."/>
            <person name="Shea T."/>
            <person name="Shenoy N."/>
            <person name="Sisk P."/>
            <person name="Stolte C."/>
            <person name="Sykes S."/>
            <person name="White J."/>
            <person name="Yandava C."/>
            <person name="Haas B."/>
            <person name="Henn M.R."/>
            <person name="Nusbaum C."/>
            <person name="Birren B."/>
        </authorList>
    </citation>
    <scope>NUCLEOTIDE SEQUENCE [LARGE SCALE GENOMIC DNA]</scope>
</reference>
<dbReference type="RefSeq" id="XP_003143200.1">
    <property type="nucleotide sequence ID" value="XM_003143152.1"/>
</dbReference>
<dbReference type="AlphaFoldDB" id="A0A1S0TX47"/>
<dbReference type="EMBL" id="JH712391">
    <property type="protein sequence ID" value="EFO20871.1"/>
    <property type="molecule type" value="Genomic_DNA"/>
</dbReference>
<accession>A0A1S0TX47</accession>
<dbReference type="InParanoid" id="A0A1S0TX47"/>
<sequence>MTVPKRSHSVHILPTTSSIDISCGNNNKNNSRFNFCRNPIIILLNSFVKRREVFIPTVFSNNMRRNSNGKKLKKKKWQHHSLFLDNDHVTMTSMNPFGTWEGHDQLLNYKDENCSIG</sequence>
<dbReference type="GeneID" id="9945041"/>
<evidence type="ECO:0000313" key="1">
    <source>
        <dbReference type="EMBL" id="EFO20871.1"/>
    </source>
</evidence>